<dbReference type="PANTHER" id="PTHR11480:SF93">
    <property type="entry name" value="SAPOSIN B-TYPE DOMAIN-CONTAINING PROTEIN"/>
    <property type="match status" value="1"/>
</dbReference>
<keyword evidence="1" id="KW-1015">Disulfide bond</keyword>
<evidence type="ECO:0000313" key="6">
    <source>
        <dbReference type="Proteomes" id="UP001175271"/>
    </source>
</evidence>
<feature type="domain" description="Saposin B-type" evidence="4">
    <location>
        <begin position="72"/>
        <end position="154"/>
    </location>
</feature>
<protein>
    <recommendedName>
        <fullName evidence="4">Saposin B-type domain-containing protein</fullName>
    </recommendedName>
</protein>
<name>A0AA39HGJ2_9BILA</name>
<evidence type="ECO:0000313" key="5">
    <source>
        <dbReference type="EMBL" id="KAK0405441.1"/>
    </source>
</evidence>
<dbReference type="EMBL" id="JAUCMV010000004">
    <property type="protein sequence ID" value="KAK0405441.1"/>
    <property type="molecule type" value="Genomic_DNA"/>
</dbReference>
<feature type="compositionally biased region" description="Low complexity" evidence="2">
    <location>
        <begin position="48"/>
        <end position="63"/>
    </location>
</feature>
<dbReference type="AlphaFoldDB" id="A0AA39HGJ2"/>
<proteinExistence type="predicted"/>
<feature type="signal peptide" evidence="3">
    <location>
        <begin position="1"/>
        <end position="19"/>
    </location>
</feature>
<feature type="chain" id="PRO_5041428847" description="Saposin B-type domain-containing protein" evidence="3">
    <location>
        <begin position="20"/>
        <end position="263"/>
    </location>
</feature>
<sequence length="263" mass="29206">MKLFICLLLVGCLLPIADARWRTKAPRTKAPATEPPPEQTDEPEQTDGPDQPDQTDQTDQPEQTEPPPTQPPPDLCPLCKKVVGEIEKTVEKNQNALKGIGKGFCKLIFKKNPLGGFGCELLVGGVIDNVERDIKNKEKPEVVCFKLKMCEKKNRSQGHSVLSIAMKPLFLLLLVGCLLPFVNTDHFMCPICTVLIGAVEEAIENDQNSIDEIGKDVCNRLFKDNFFESIACNALAEAYISEVEEDIRNKEKPEVVCKKIKAC</sequence>
<dbReference type="InterPro" id="IPR011001">
    <property type="entry name" value="Saposin-like"/>
</dbReference>
<feature type="compositionally biased region" description="Pro residues" evidence="2">
    <location>
        <begin position="64"/>
        <end position="75"/>
    </location>
</feature>
<keyword evidence="3" id="KW-0732">Signal</keyword>
<gene>
    <name evidence="5" type="ORF">QR680_017999</name>
</gene>
<dbReference type="SUPFAM" id="SSF47862">
    <property type="entry name" value="Saposin"/>
    <property type="match status" value="2"/>
</dbReference>
<keyword evidence="6" id="KW-1185">Reference proteome</keyword>
<dbReference type="Gene3D" id="1.10.225.10">
    <property type="entry name" value="Saposin-like"/>
    <property type="match status" value="2"/>
</dbReference>
<organism evidence="5 6">
    <name type="scientific">Steinernema hermaphroditum</name>
    <dbReference type="NCBI Taxonomy" id="289476"/>
    <lineage>
        <taxon>Eukaryota</taxon>
        <taxon>Metazoa</taxon>
        <taxon>Ecdysozoa</taxon>
        <taxon>Nematoda</taxon>
        <taxon>Chromadorea</taxon>
        <taxon>Rhabditida</taxon>
        <taxon>Tylenchina</taxon>
        <taxon>Panagrolaimomorpha</taxon>
        <taxon>Strongyloidoidea</taxon>
        <taxon>Steinernematidae</taxon>
        <taxon>Steinernema</taxon>
    </lineage>
</organism>
<dbReference type="SMART" id="SM00741">
    <property type="entry name" value="SapB"/>
    <property type="match status" value="2"/>
</dbReference>
<feature type="domain" description="Saposin B-type" evidence="4">
    <location>
        <begin position="185"/>
        <end position="263"/>
    </location>
</feature>
<dbReference type="Proteomes" id="UP001175271">
    <property type="component" value="Unassembled WGS sequence"/>
</dbReference>
<reference evidence="5" key="1">
    <citation type="submission" date="2023-06" db="EMBL/GenBank/DDBJ databases">
        <title>Genomic analysis of the entomopathogenic nematode Steinernema hermaphroditum.</title>
        <authorList>
            <person name="Schwarz E.M."/>
            <person name="Heppert J.K."/>
            <person name="Baniya A."/>
            <person name="Schwartz H.T."/>
            <person name="Tan C.-H."/>
            <person name="Antoshechkin I."/>
            <person name="Sternberg P.W."/>
            <person name="Goodrich-Blair H."/>
            <person name="Dillman A.R."/>
        </authorList>
    </citation>
    <scope>NUCLEOTIDE SEQUENCE</scope>
    <source>
        <strain evidence="5">PS9179</strain>
        <tissue evidence="5">Whole animal</tissue>
    </source>
</reference>
<dbReference type="PANTHER" id="PTHR11480">
    <property type="entry name" value="SAPOSIN-RELATED"/>
    <property type="match status" value="1"/>
</dbReference>
<dbReference type="InterPro" id="IPR051428">
    <property type="entry name" value="Sphingo_Act-Surfact_Prot"/>
</dbReference>
<evidence type="ECO:0000256" key="3">
    <source>
        <dbReference type="SAM" id="SignalP"/>
    </source>
</evidence>
<accession>A0AA39HGJ2</accession>
<evidence type="ECO:0000256" key="2">
    <source>
        <dbReference type="SAM" id="MobiDB-lite"/>
    </source>
</evidence>
<dbReference type="PROSITE" id="PS50015">
    <property type="entry name" value="SAP_B"/>
    <property type="match status" value="2"/>
</dbReference>
<evidence type="ECO:0000259" key="4">
    <source>
        <dbReference type="PROSITE" id="PS50015"/>
    </source>
</evidence>
<feature type="region of interest" description="Disordered" evidence="2">
    <location>
        <begin position="25"/>
        <end position="75"/>
    </location>
</feature>
<comment type="caution">
    <text evidence="5">The sequence shown here is derived from an EMBL/GenBank/DDBJ whole genome shotgun (WGS) entry which is preliminary data.</text>
</comment>
<evidence type="ECO:0000256" key="1">
    <source>
        <dbReference type="ARBA" id="ARBA00023157"/>
    </source>
</evidence>
<dbReference type="InterPro" id="IPR008139">
    <property type="entry name" value="SaposinB_dom"/>
</dbReference>